<dbReference type="PANTHER" id="PTHR12429">
    <property type="entry name" value="NEURALIZED"/>
    <property type="match status" value="1"/>
</dbReference>
<evidence type="ECO:0000256" key="5">
    <source>
        <dbReference type="ARBA" id="ARBA00004556"/>
    </source>
</evidence>
<keyword evidence="15" id="KW-0833">Ubl conjugation pathway</keyword>
<evidence type="ECO:0000256" key="2">
    <source>
        <dbReference type="ARBA" id="ARBA00004202"/>
    </source>
</evidence>
<dbReference type="GO" id="GO:0043204">
    <property type="term" value="C:perikaryon"/>
    <property type="evidence" value="ECO:0007669"/>
    <property type="project" value="UniProtKB-SubCell"/>
</dbReference>
<feature type="compositionally biased region" description="Polar residues" evidence="30">
    <location>
        <begin position="1"/>
        <end position="10"/>
    </location>
</feature>
<dbReference type="PROSITE" id="PS51065">
    <property type="entry name" value="NHR"/>
    <property type="match status" value="2"/>
</dbReference>
<gene>
    <name evidence="33" type="primary">neurl1aa</name>
</gene>
<evidence type="ECO:0000256" key="9">
    <source>
        <dbReference type="ARBA" id="ARBA00022490"/>
    </source>
</evidence>
<organism evidence="33 34">
    <name type="scientific">Gouania willdenowi</name>
    <name type="common">Blunt-snouted clingfish</name>
    <name type="synonym">Lepadogaster willdenowi</name>
    <dbReference type="NCBI Taxonomy" id="441366"/>
    <lineage>
        <taxon>Eukaryota</taxon>
        <taxon>Metazoa</taxon>
        <taxon>Chordata</taxon>
        <taxon>Craniata</taxon>
        <taxon>Vertebrata</taxon>
        <taxon>Euteleostomi</taxon>
        <taxon>Actinopterygii</taxon>
        <taxon>Neopterygii</taxon>
        <taxon>Teleostei</taxon>
        <taxon>Neoteleostei</taxon>
        <taxon>Acanthomorphata</taxon>
        <taxon>Ovalentaria</taxon>
        <taxon>Blenniimorphae</taxon>
        <taxon>Blenniiformes</taxon>
        <taxon>Gobiesocoidei</taxon>
        <taxon>Gobiesocidae</taxon>
        <taxon>Gobiesocinae</taxon>
        <taxon>Gouania</taxon>
    </lineage>
</organism>
<comment type="subcellular location">
    <subcellularLocation>
        <location evidence="2">Cell membrane</location>
        <topology evidence="2">Peripheral membrane protein</topology>
    </subcellularLocation>
    <subcellularLocation>
        <location evidence="3">Cell projection</location>
        <location evidence="3">Dendrite</location>
    </subcellularLocation>
    <subcellularLocation>
        <location evidence="5">Cytoplasm</location>
        <location evidence="5">Perinuclear region</location>
    </subcellularLocation>
    <subcellularLocation>
        <location evidence="4">Perikaryon</location>
    </subcellularLocation>
    <subcellularLocation>
        <location evidence="23">Postsynaptic density</location>
    </subcellularLocation>
</comment>
<evidence type="ECO:0000256" key="11">
    <source>
        <dbReference type="ARBA" id="ARBA00022707"/>
    </source>
</evidence>
<evidence type="ECO:0000256" key="21">
    <source>
        <dbReference type="ARBA" id="ARBA00023273"/>
    </source>
</evidence>
<keyword evidence="20" id="KW-0472">Membrane</keyword>
<feature type="domain" description="RING-type" evidence="31">
    <location>
        <begin position="525"/>
        <end position="565"/>
    </location>
</feature>
<comment type="pathway">
    <text evidence="6">Protein modification; protein ubiquitination.</text>
</comment>
<evidence type="ECO:0000256" key="3">
    <source>
        <dbReference type="ARBA" id="ARBA00004279"/>
    </source>
</evidence>
<dbReference type="Gene3D" id="2.60.120.920">
    <property type="match status" value="2"/>
</dbReference>
<keyword evidence="13" id="KW-0677">Repeat</keyword>
<dbReference type="InterPro" id="IPR037962">
    <property type="entry name" value="Neuralized"/>
</dbReference>
<dbReference type="Pfam" id="PF07177">
    <property type="entry name" value="Neuralized"/>
    <property type="match status" value="2"/>
</dbReference>
<evidence type="ECO:0000256" key="4">
    <source>
        <dbReference type="ARBA" id="ARBA00004484"/>
    </source>
</evidence>
<keyword evidence="19" id="KW-0770">Synapse</keyword>
<evidence type="ECO:0000256" key="13">
    <source>
        <dbReference type="ARBA" id="ARBA00022737"/>
    </source>
</evidence>
<dbReference type="GO" id="GO:0008270">
    <property type="term" value="F:zinc ion binding"/>
    <property type="evidence" value="ECO:0007669"/>
    <property type="project" value="UniProtKB-KW"/>
</dbReference>
<dbReference type="GO" id="GO:0048471">
    <property type="term" value="C:perinuclear region of cytoplasm"/>
    <property type="evidence" value="ECO:0007669"/>
    <property type="project" value="UniProtKB-SubCell"/>
</dbReference>
<comment type="subunit">
    <text evidence="25">Interacts with CPEB3 (via N-terminal domain); the interaction increases CPEB3 ubiquitination. Interacts with DLL1.</text>
</comment>
<dbReference type="PROSITE" id="PS50089">
    <property type="entry name" value="ZF_RING_2"/>
    <property type="match status" value="1"/>
</dbReference>
<evidence type="ECO:0000259" key="32">
    <source>
        <dbReference type="PROSITE" id="PS51065"/>
    </source>
</evidence>
<comment type="function">
    <text evidence="24">Plays a role in hippocampal-dependent synaptic plasticity, learning and memory. Involved in the formation of spines and functional synaptic contacts by modulating the translational activity of the cytoplasmic polyadenylation element-binding protein CPEB3. Promotes ubiquitination of CPEB3, and hence induces CPEB3-dependent mRNA translation activation of glutamate receptor GRIA1 and GRIA2. Can function as an E3 ubiquitin-protein ligase to activate monoubiquitination of JAG1 (in vitro), thereby regulating the Notch pathway. Acts as a tumor suppressor; inhibits malignant cell transformation of medulloblastoma (MB) cells by inhibiting the Notch signaling pathway.</text>
</comment>
<dbReference type="SUPFAM" id="SSF57850">
    <property type="entry name" value="RING/U-box"/>
    <property type="match status" value="1"/>
</dbReference>
<accession>A0A8C5NEB4</accession>
<feature type="domain" description="NHR" evidence="32">
    <location>
        <begin position="295"/>
        <end position="449"/>
    </location>
</feature>
<proteinExistence type="predicted"/>
<keyword evidence="22" id="KW-0449">Lipoprotein</keyword>
<reference evidence="33" key="3">
    <citation type="submission" date="2025-09" db="UniProtKB">
        <authorList>
            <consortium name="Ensembl"/>
        </authorList>
    </citation>
    <scope>IDENTIFICATION</scope>
</reference>
<evidence type="ECO:0000256" key="19">
    <source>
        <dbReference type="ARBA" id="ARBA00023018"/>
    </source>
</evidence>
<dbReference type="GO" id="GO:0045746">
    <property type="term" value="P:negative regulation of Notch signaling pathway"/>
    <property type="evidence" value="ECO:0007669"/>
    <property type="project" value="TreeGrafter"/>
</dbReference>
<dbReference type="SMART" id="SM00588">
    <property type="entry name" value="NEUZ"/>
    <property type="match status" value="2"/>
</dbReference>
<evidence type="ECO:0000256" key="25">
    <source>
        <dbReference type="ARBA" id="ARBA00063138"/>
    </source>
</evidence>
<evidence type="ECO:0000256" key="18">
    <source>
        <dbReference type="ARBA" id="ARBA00022976"/>
    </source>
</evidence>
<evidence type="ECO:0000256" key="6">
    <source>
        <dbReference type="ARBA" id="ARBA00004906"/>
    </source>
</evidence>
<sequence length="578" mass="62599">KGHKMTQNTLTDRRQIGGGDGPFPSTTHRCHHKPKRCLPVQCGGVGASPPISPLLFHPNSKGSQIVMDATQKVAKRQASFCNAITFTNRPVALYEQVRLKITKKQCCWSGALRLGFTSKDPSRINPDNLPKYACPDLVSQSGFWAKALPEEFANEGNVVAFWVDKKGRVFYRINDSAPMLFFSGVRAAEPVWALIDVYGLTRGVQLLDSEVVPADCLRPRSFTTVRSSSLRRDADDSRLSVSLCDLNLQQQDGSPAQNPAHRHTLHLASASACPIPQNSLNSQQSSLLPSSMDSDLRFHQLRGAHIRTLDEHTVARSEHGRDERTLVFTSRPPHSGETVFIKVTKSSPARSGSLSYGVTSCDPAVLRPSDLPYNPEALVDRQEFWAVCRVPTPLQSGDILGFVVNAEGEVVLSHNGANVGMQVCVDNSRPLWMFFGLHGAVTQLRILGSTHVGDPRASSNPSSPSSSPPTPISTLGSGVSDPVLSGGLCSAAFCGPAGGTIPSSPVSLPKSPTFPCGRGPRSDECSICYENAVDTVIYACGHMCLCYSCGLKLKKMSNACCPICRRQIRDIIKTYRST</sequence>
<keyword evidence="11" id="KW-0519">Myristate</keyword>
<dbReference type="FunFam" id="2.60.120.920:FF:000005">
    <property type="entry name" value="Putative E3 ubiquitin-protein ligase NEURL1B"/>
    <property type="match status" value="1"/>
</dbReference>
<evidence type="ECO:0000256" key="28">
    <source>
        <dbReference type="ARBA" id="ARBA00082012"/>
    </source>
</evidence>
<evidence type="ECO:0000256" key="17">
    <source>
        <dbReference type="ARBA" id="ARBA00022845"/>
    </source>
</evidence>
<evidence type="ECO:0000256" key="1">
    <source>
        <dbReference type="ARBA" id="ARBA00000900"/>
    </source>
</evidence>
<evidence type="ECO:0000256" key="16">
    <source>
        <dbReference type="ARBA" id="ARBA00022833"/>
    </source>
</evidence>
<name>A0A8C5NEB4_GOUWI</name>
<dbReference type="Ensembl" id="ENSGWIT00000053045.1">
    <property type="protein sequence ID" value="ENSGWIP00000049057.1"/>
    <property type="gene ID" value="ENSGWIG00000023969.1"/>
</dbReference>
<keyword evidence="10" id="KW-0808">Transferase</keyword>
<dbReference type="GO" id="GO:0005886">
    <property type="term" value="C:plasma membrane"/>
    <property type="evidence" value="ECO:0007669"/>
    <property type="project" value="UniProtKB-SubCell"/>
</dbReference>
<dbReference type="InterPro" id="IPR013083">
    <property type="entry name" value="Znf_RING/FYVE/PHD"/>
</dbReference>
<comment type="catalytic activity">
    <reaction evidence="1">
        <text>S-ubiquitinyl-[E2 ubiquitin-conjugating enzyme]-L-cysteine + [acceptor protein]-L-lysine = [E2 ubiquitin-conjugating enzyme]-L-cysteine + N(6)-ubiquitinyl-[acceptor protein]-L-lysine.</text>
        <dbReference type="EC" id="2.3.2.27"/>
    </reaction>
</comment>
<feature type="region of interest" description="Disordered" evidence="30">
    <location>
        <begin position="452"/>
        <end position="476"/>
    </location>
</feature>
<keyword evidence="12" id="KW-0479">Metal-binding</keyword>
<keyword evidence="8" id="KW-1003">Cell membrane</keyword>
<dbReference type="Gene3D" id="3.30.40.10">
    <property type="entry name" value="Zinc/RING finger domain, C3HC4 (zinc finger)"/>
    <property type="match status" value="1"/>
</dbReference>
<evidence type="ECO:0000313" key="34">
    <source>
        <dbReference type="Proteomes" id="UP000694680"/>
    </source>
</evidence>
<dbReference type="GO" id="GO:0007219">
    <property type="term" value="P:Notch signaling pathway"/>
    <property type="evidence" value="ECO:0007669"/>
    <property type="project" value="UniProtKB-KW"/>
</dbReference>
<dbReference type="FunFam" id="3.30.40.10:FF:000056">
    <property type="entry name" value="Putative E3 ubiquitin-protein ligase NEURL1B"/>
    <property type="match status" value="1"/>
</dbReference>
<keyword evidence="18" id="KW-0914">Notch signaling pathway</keyword>
<feature type="domain" description="NHR" evidence="32">
    <location>
        <begin position="53"/>
        <end position="209"/>
    </location>
</feature>
<dbReference type="Pfam" id="PF13920">
    <property type="entry name" value="zf-C3HC4_3"/>
    <property type="match status" value="1"/>
</dbReference>
<dbReference type="GO" id="GO:0061630">
    <property type="term" value="F:ubiquitin protein ligase activity"/>
    <property type="evidence" value="ECO:0007669"/>
    <property type="project" value="UniProtKB-EC"/>
</dbReference>
<keyword evidence="17" id="KW-0810">Translation regulation</keyword>
<evidence type="ECO:0000256" key="14">
    <source>
        <dbReference type="ARBA" id="ARBA00022771"/>
    </source>
</evidence>
<keyword evidence="34" id="KW-1185">Reference proteome</keyword>
<evidence type="ECO:0000256" key="15">
    <source>
        <dbReference type="ARBA" id="ARBA00022786"/>
    </source>
</evidence>
<dbReference type="GO" id="GO:0014069">
    <property type="term" value="C:postsynaptic density"/>
    <property type="evidence" value="ECO:0007669"/>
    <property type="project" value="UniProtKB-SubCell"/>
</dbReference>
<evidence type="ECO:0000256" key="24">
    <source>
        <dbReference type="ARBA" id="ARBA00053982"/>
    </source>
</evidence>
<keyword evidence="16" id="KW-0862">Zinc</keyword>
<evidence type="ECO:0000256" key="22">
    <source>
        <dbReference type="ARBA" id="ARBA00023288"/>
    </source>
</evidence>
<protein>
    <recommendedName>
        <fullName evidence="26">E3 ubiquitin-protein ligase NEURL1</fullName>
        <ecNumber evidence="7">2.3.2.27</ecNumber>
    </recommendedName>
    <alternativeName>
        <fullName evidence="27">Neuralized-like protein 1A</fullName>
    </alternativeName>
    <alternativeName>
        <fullName evidence="28">RING-type E3 ubiquitin transferase NEURL1</fullName>
    </alternativeName>
</protein>
<dbReference type="GO" id="GO:0006417">
    <property type="term" value="P:regulation of translation"/>
    <property type="evidence" value="ECO:0007669"/>
    <property type="project" value="UniProtKB-KW"/>
</dbReference>
<evidence type="ECO:0000256" key="27">
    <source>
        <dbReference type="ARBA" id="ARBA00078614"/>
    </source>
</evidence>
<dbReference type="EC" id="2.3.2.27" evidence="7"/>
<evidence type="ECO:0000256" key="26">
    <source>
        <dbReference type="ARBA" id="ARBA00073400"/>
    </source>
</evidence>
<feature type="region of interest" description="Disordered" evidence="30">
    <location>
        <begin position="1"/>
        <end position="31"/>
    </location>
</feature>
<evidence type="ECO:0000313" key="33">
    <source>
        <dbReference type="Ensembl" id="ENSGWIP00000049057.1"/>
    </source>
</evidence>
<evidence type="ECO:0000256" key="20">
    <source>
        <dbReference type="ARBA" id="ARBA00023136"/>
    </source>
</evidence>
<dbReference type="AlphaFoldDB" id="A0A8C5NEB4"/>
<evidence type="ECO:0000256" key="30">
    <source>
        <dbReference type="SAM" id="MobiDB-lite"/>
    </source>
</evidence>
<reference evidence="33" key="2">
    <citation type="submission" date="2025-08" db="UniProtKB">
        <authorList>
            <consortium name="Ensembl"/>
        </authorList>
    </citation>
    <scope>IDENTIFICATION</scope>
</reference>
<reference evidence="33" key="1">
    <citation type="submission" date="2020-06" db="EMBL/GenBank/DDBJ databases">
        <authorList>
            <consortium name="Wellcome Sanger Institute Data Sharing"/>
        </authorList>
    </citation>
    <scope>NUCLEOTIDE SEQUENCE [LARGE SCALE GENOMIC DNA]</scope>
</reference>
<dbReference type="InterPro" id="IPR006573">
    <property type="entry name" value="NHR_dom"/>
</dbReference>
<dbReference type="GO" id="GO:0030425">
    <property type="term" value="C:dendrite"/>
    <property type="evidence" value="ECO:0007669"/>
    <property type="project" value="UniProtKB-SubCell"/>
</dbReference>
<evidence type="ECO:0000256" key="29">
    <source>
        <dbReference type="PROSITE-ProRule" id="PRU00175"/>
    </source>
</evidence>
<evidence type="ECO:0000256" key="7">
    <source>
        <dbReference type="ARBA" id="ARBA00012483"/>
    </source>
</evidence>
<keyword evidence="21" id="KW-0966">Cell projection</keyword>
<dbReference type="SMART" id="SM00184">
    <property type="entry name" value="RING"/>
    <property type="match status" value="1"/>
</dbReference>
<evidence type="ECO:0000256" key="8">
    <source>
        <dbReference type="ARBA" id="ARBA00022475"/>
    </source>
</evidence>
<evidence type="ECO:0000259" key="31">
    <source>
        <dbReference type="PROSITE" id="PS50089"/>
    </source>
</evidence>
<dbReference type="InterPro" id="IPR001841">
    <property type="entry name" value="Znf_RING"/>
</dbReference>
<keyword evidence="14 29" id="KW-0863">Zinc-finger</keyword>
<evidence type="ECO:0000256" key="23">
    <source>
        <dbReference type="ARBA" id="ARBA00034105"/>
    </source>
</evidence>
<keyword evidence="9" id="KW-0963">Cytoplasm</keyword>
<dbReference type="PANTHER" id="PTHR12429:SF13">
    <property type="entry name" value="E3 UBIQUITIN-PROTEIN LIGASE NEURL1"/>
    <property type="match status" value="1"/>
</dbReference>
<evidence type="ECO:0000256" key="12">
    <source>
        <dbReference type="ARBA" id="ARBA00022723"/>
    </source>
</evidence>
<dbReference type="Proteomes" id="UP000694680">
    <property type="component" value="Chromosome 1"/>
</dbReference>
<evidence type="ECO:0000256" key="10">
    <source>
        <dbReference type="ARBA" id="ARBA00022679"/>
    </source>
</evidence>
<dbReference type="FunFam" id="2.60.120.920:FF:000022">
    <property type="entry name" value="E3 ubiquitin-protein ligase NEURL1 isoform X2"/>
    <property type="match status" value="1"/>
</dbReference>
<dbReference type="InterPro" id="IPR043136">
    <property type="entry name" value="B30.2/SPRY_sf"/>
</dbReference>